<gene>
    <name evidence="2" type="ORF">CC1G_11681</name>
</gene>
<evidence type="ECO:0000259" key="1">
    <source>
        <dbReference type="Pfam" id="PF18803"/>
    </source>
</evidence>
<protein>
    <recommendedName>
        <fullName evidence="1">CxC2-like cysteine cluster KDZ transposase-associated domain-containing protein</fullName>
    </recommendedName>
</protein>
<feature type="domain" description="CxC2-like cysteine cluster KDZ transposase-associated" evidence="1">
    <location>
        <begin position="223"/>
        <end position="301"/>
    </location>
</feature>
<name>A8P3U7_COPC7</name>
<comment type="caution">
    <text evidence="2">The sequence shown here is derived from an EMBL/GenBank/DDBJ whole genome shotgun (WGS) entry which is preliminary data.</text>
</comment>
<dbReference type="EMBL" id="AACS02000004">
    <property type="protein sequence ID" value="EAU83220.2"/>
    <property type="molecule type" value="Genomic_DNA"/>
</dbReference>
<dbReference type="eggNOG" id="ENOG502SJ1F">
    <property type="taxonomic scope" value="Eukaryota"/>
</dbReference>
<dbReference type="HOGENOM" id="CLU_003703_13_1_1"/>
<organism evidence="2 3">
    <name type="scientific">Coprinopsis cinerea (strain Okayama-7 / 130 / ATCC MYA-4618 / FGSC 9003)</name>
    <name type="common">Inky cap fungus</name>
    <name type="synonym">Hormographiella aspergillata</name>
    <dbReference type="NCBI Taxonomy" id="240176"/>
    <lineage>
        <taxon>Eukaryota</taxon>
        <taxon>Fungi</taxon>
        <taxon>Dikarya</taxon>
        <taxon>Basidiomycota</taxon>
        <taxon>Agaricomycotina</taxon>
        <taxon>Agaricomycetes</taxon>
        <taxon>Agaricomycetidae</taxon>
        <taxon>Agaricales</taxon>
        <taxon>Agaricineae</taxon>
        <taxon>Psathyrellaceae</taxon>
        <taxon>Coprinopsis</taxon>
    </lineage>
</organism>
<dbReference type="KEGG" id="cci:CC1G_11681"/>
<dbReference type="Proteomes" id="UP000001861">
    <property type="component" value="Unassembled WGS sequence"/>
</dbReference>
<dbReference type="PANTHER" id="PTHR33096">
    <property type="entry name" value="CXC2 DOMAIN-CONTAINING PROTEIN"/>
    <property type="match status" value="1"/>
</dbReference>
<dbReference type="VEuPathDB" id="FungiDB:CC1G_11681"/>
<dbReference type="OMA" id="YRREANI"/>
<dbReference type="InParanoid" id="A8P3U7"/>
<dbReference type="OrthoDB" id="3143151at2759"/>
<dbReference type="AlphaFoldDB" id="A8P3U7"/>
<dbReference type="InterPro" id="IPR041457">
    <property type="entry name" value="CxC2_KDZ-assoc"/>
</dbReference>
<sequence>MTAEVTATKTRKKIKLVPVGPSPKKTSLSPEKIKAYSSPMRSPYHASVSGAFDNDPDEEWEYIETGNDGGRATLNSNTSKSSNDYMLEWKLKQYLYLDEVIGREASGKAMACQTCGGTRSGSWWRCQDCVGSPLYCRECCYQEHLNHPFHRVQTWNGEFFTPDWLWRCGIGVNLCPNRKCEPIEDDDDEDDRDFQDKGQTEWDLGDDLNFNAKPKGRILGGCKVLVVVHSNGVHYLPFHFCHCMDAVESDIQLLRQGFYPSTSQDVRTVFTFTLLDDYLLQTLECATSSHHYYSKLRRLTNEPFPGTVPDRTRELRRVGRQWRRLKELKRHGFGHLDRTPGNGDLALFCAACPQPGINLPPNWQDDPEQWKYTRSFVADGNFTCVHRKRANQGEVYLKNGEGFMTEKDRYQKHLKIAKETTETPTCHEHRAIADKGKVHKGCDATGIGAIACMRHGAFCPGSVVDFQKGERQINMDYALAQSVTLTVADETKRIILAYDINCQYSKKALDRLGQGRYTRIRTDLVWVWGIGLFHVHGHQESCNARYSLTYIRGAGCSSGEILESLWAQVNEVARATSTMSLPHRAEVLDAILNDSNWKKLINLVPSISKNWRNSRLQLIRAEEDFQLLNESASESQVALWQAQLDQAHENRTRDVSVMDILNADVVKPPTLAKVRTTLMEKERSTNRGLGVTSWLHNGMRIQESQINLKAHMASLPKERSDAQELEVAKKREQLQKDINDFYATASTLFPDADFDALRGAEESTTIVQLHGEAEVEDIEDDEDNPFSMTHNEVENVKIPLPSSFDSTPPSMERARGKELRLRIGQAEDALESVRTEIGHKSFLYRSNIRLAEGKQQKTRGYASVKAVNNDLRRYIKIYHQARWALTRLGADADTLARYRQIKTEDTKAITAIYSPNARGQRNVSLSWIWTLNVQGDSMKSEYLEELYRVNWLRAKSRAERWEEEHTLLTYEMDWVVRFFAYKQDQCRQWAAMKPESPGHNAYAMRQSEMWRLMCMNAQKAFLKTRQSVLNPVL</sequence>
<reference evidence="2 3" key="1">
    <citation type="journal article" date="2010" name="Proc. Natl. Acad. Sci. U.S.A.">
        <title>Insights into evolution of multicellular fungi from the assembled chromosomes of the mushroom Coprinopsis cinerea (Coprinus cinereus).</title>
        <authorList>
            <person name="Stajich J.E."/>
            <person name="Wilke S.K."/>
            <person name="Ahren D."/>
            <person name="Au C.H."/>
            <person name="Birren B.W."/>
            <person name="Borodovsky M."/>
            <person name="Burns C."/>
            <person name="Canback B."/>
            <person name="Casselton L.A."/>
            <person name="Cheng C.K."/>
            <person name="Deng J."/>
            <person name="Dietrich F.S."/>
            <person name="Fargo D.C."/>
            <person name="Farman M.L."/>
            <person name="Gathman A.C."/>
            <person name="Goldberg J."/>
            <person name="Guigo R."/>
            <person name="Hoegger P.J."/>
            <person name="Hooker J.B."/>
            <person name="Huggins A."/>
            <person name="James T.Y."/>
            <person name="Kamada T."/>
            <person name="Kilaru S."/>
            <person name="Kodira C."/>
            <person name="Kues U."/>
            <person name="Kupfer D."/>
            <person name="Kwan H.S."/>
            <person name="Lomsadze A."/>
            <person name="Li W."/>
            <person name="Lilly W.W."/>
            <person name="Ma L.J."/>
            <person name="Mackey A.J."/>
            <person name="Manning G."/>
            <person name="Martin F."/>
            <person name="Muraguchi H."/>
            <person name="Natvig D.O."/>
            <person name="Palmerini H."/>
            <person name="Ramesh M.A."/>
            <person name="Rehmeyer C.J."/>
            <person name="Roe B.A."/>
            <person name="Shenoy N."/>
            <person name="Stanke M."/>
            <person name="Ter-Hovhannisyan V."/>
            <person name="Tunlid A."/>
            <person name="Velagapudi R."/>
            <person name="Vision T.J."/>
            <person name="Zeng Q."/>
            <person name="Zolan M.E."/>
            <person name="Pukkila P.J."/>
        </authorList>
    </citation>
    <scope>NUCLEOTIDE SEQUENCE [LARGE SCALE GENOMIC DNA]</scope>
    <source>
        <strain evidence="3">Okayama-7 / 130 / ATCC MYA-4618 / FGSC 9003</strain>
    </source>
</reference>
<dbReference type="Pfam" id="PF18758">
    <property type="entry name" value="KDZ"/>
    <property type="match status" value="1"/>
</dbReference>
<evidence type="ECO:0000313" key="3">
    <source>
        <dbReference type="Proteomes" id="UP000001861"/>
    </source>
</evidence>
<evidence type="ECO:0000313" key="2">
    <source>
        <dbReference type="EMBL" id="EAU83220.2"/>
    </source>
</evidence>
<dbReference type="PANTHER" id="PTHR33096:SF1">
    <property type="entry name" value="CXC1-LIKE CYSTEINE CLUSTER ASSOCIATED WITH KDZ TRANSPOSASES DOMAIN-CONTAINING PROTEIN"/>
    <property type="match status" value="1"/>
</dbReference>
<dbReference type="GeneID" id="6015212"/>
<proteinExistence type="predicted"/>
<accession>A8P3U7</accession>
<dbReference type="InterPro" id="IPR040521">
    <property type="entry name" value="KDZ"/>
</dbReference>
<dbReference type="RefSeq" id="XP_001838619.2">
    <property type="nucleotide sequence ID" value="XM_001838567.2"/>
</dbReference>
<dbReference type="Pfam" id="PF18803">
    <property type="entry name" value="CxC2"/>
    <property type="match status" value="1"/>
</dbReference>
<keyword evidence="3" id="KW-1185">Reference proteome</keyword>